<reference evidence="3" key="1">
    <citation type="journal article" date="2023" name="Mol. Phylogenet. Evol.">
        <title>Genome-scale phylogeny and comparative genomics of the fungal order Sordariales.</title>
        <authorList>
            <person name="Hensen N."/>
            <person name="Bonometti L."/>
            <person name="Westerberg I."/>
            <person name="Brannstrom I.O."/>
            <person name="Guillou S."/>
            <person name="Cros-Aarteil S."/>
            <person name="Calhoun S."/>
            <person name="Haridas S."/>
            <person name="Kuo A."/>
            <person name="Mondo S."/>
            <person name="Pangilinan J."/>
            <person name="Riley R."/>
            <person name="LaButti K."/>
            <person name="Andreopoulos B."/>
            <person name="Lipzen A."/>
            <person name="Chen C."/>
            <person name="Yan M."/>
            <person name="Daum C."/>
            <person name="Ng V."/>
            <person name="Clum A."/>
            <person name="Steindorff A."/>
            <person name="Ohm R.A."/>
            <person name="Martin F."/>
            <person name="Silar P."/>
            <person name="Natvig D.O."/>
            <person name="Lalanne C."/>
            <person name="Gautier V."/>
            <person name="Ament-Velasquez S.L."/>
            <person name="Kruys A."/>
            <person name="Hutchinson M.I."/>
            <person name="Powell A.J."/>
            <person name="Barry K."/>
            <person name="Miller A.N."/>
            <person name="Grigoriev I.V."/>
            <person name="Debuchy R."/>
            <person name="Gladieux P."/>
            <person name="Hiltunen Thoren M."/>
            <person name="Johannesson H."/>
        </authorList>
    </citation>
    <scope>NUCLEOTIDE SEQUENCE</scope>
    <source>
        <strain evidence="3">CBS 359.72</strain>
    </source>
</reference>
<dbReference type="Proteomes" id="UP001303647">
    <property type="component" value="Unassembled WGS sequence"/>
</dbReference>
<evidence type="ECO:0000313" key="3">
    <source>
        <dbReference type="EMBL" id="KAK4246938.1"/>
    </source>
</evidence>
<name>A0AAN7CU62_9PEZI</name>
<protein>
    <recommendedName>
        <fullName evidence="2">C2H2-type domain-containing protein</fullName>
    </recommendedName>
</protein>
<evidence type="ECO:0000313" key="4">
    <source>
        <dbReference type="Proteomes" id="UP001303647"/>
    </source>
</evidence>
<organism evidence="3 4">
    <name type="scientific">Corynascus novoguineensis</name>
    <dbReference type="NCBI Taxonomy" id="1126955"/>
    <lineage>
        <taxon>Eukaryota</taxon>
        <taxon>Fungi</taxon>
        <taxon>Dikarya</taxon>
        <taxon>Ascomycota</taxon>
        <taxon>Pezizomycotina</taxon>
        <taxon>Sordariomycetes</taxon>
        <taxon>Sordariomycetidae</taxon>
        <taxon>Sordariales</taxon>
        <taxon>Chaetomiaceae</taxon>
        <taxon>Corynascus</taxon>
    </lineage>
</organism>
<feature type="compositionally biased region" description="Basic and acidic residues" evidence="1">
    <location>
        <begin position="514"/>
        <end position="523"/>
    </location>
</feature>
<feature type="region of interest" description="Disordered" evidence="1">
    <location>
        <begin position="208"/>
        <end position="227"/>
    </location>
</feature>
<feature type="compositionally biased region" description="Polar residues" evidence="1">
    <location>
        <begin position="240"/>
        <end position="251"/>
    </location>
</feature>
<feature type="compositionally biased region" description="Polar residues" evidence="1">
    <location>
        <begin position="217"/>
        <end position="226"/>
    </location>
</feature>
<keyword evidence="4" id="KW-1185">Reference proteome</keyword>
<evidence type="ECO:0000256" key="1">
    <source>
        <dbReference type="SAM" id="MobiDB-lite"/>
    </source>
</evidence>
<feature type="region of interest" description="Disordered" evidence="1">
    <location>
        <begin position="233"/>
        <end position="255"/>
    </location>
</feature>
<proteinExistence type="predicted"/>
<comment type="caution">
    <text evidence="3">The sequence shown here is derived from an EMBL/GenBank/DDBJ whole genome shotgun (WGS) entry which is preliminary data.</text>
</comment>
<feature type="compositionally biased region" description="Polar residues" evidence="1">
    <location>
        <begin position="497"/>
        <end position="512"/>
    </location>
</feature>
<dbReference type="AlphaFoldDB" id="A0AAN7CU62"/>
<reference evidence="3" key="2">
    <citation type="submission" date="2023-05" db="EMBL/GenBank/DDBJ databases">
        <authorList>
            <consortium name="Lawrence Berkeley National Laboratory"/>
            <person name="Steindorff A."/>
            <person name="Hensen N."/>
            <person name="Bonometti L."/>
            <person name="Westerberg I."/>
            <person name="Brannstrom I.O."/>
            <person name="Guillou S."/>
            <person name="Cros-Aarteil S."/>
            <person name="Calhoun S."/>
            <person name="Haridas S."/>
            <person name="Kuo A."/>
            <person name="Mondo S."/>
            <person name="Pangilinan J."/>
            <person name="Riley R."/>
            <person name="Labutti K."/>
            <person name="Andreopoulos B."/>
            <person name="Lipzen A."/>
            <person name="Chen C."/>
            <person name="Yanf M."/>
            <person name="Daum C."/>
            <person name="Ng V."/>
            <person name="Clum A."/>
            <person name="Ohm R."/>
            <person name="Martin F."/>
            <person name="Silar P."/>
            <person name="Natvig D."/>
            <person name="Lalanne C."/>
            <person name="Gautier V."/>
            <person name="Ament-Velasquez S.L."/>
            <person name="Kruys A."/>
            <person name="Hutchinson M.I."/>
            <person name="Powell A.J."/>
            <person name="Barry K."/>
            <person name="Miller A.N."/>
            <person name="Grigoriev I.V."/>
            <person name="Debuchy R."/>
            <person name="Gladieux P."/>
            <person name="Thoren M.H."/>
            <person name="Johannesson H."/>
        </authorList>
    </citation>
    <scope>NUCLEOTIDE SEQUENCE</scope>
    <source>
        <strain evidence="3">CBS 359.72</strain>
    </source>
</reference>
<feature type="domain" description="C2H2-type" evidence="2">
    <location>
        <begin position="376"/>
        <end position="403"/>
    </location>
</feature>
<feature type="domain" description="C2H2-type" evidence="2">
    <location>
        <begin position="458"/>
        <end position="480"/>
    </location>
</feature>
<dbReference type="PANTHER" id="PTHR35391">
    <property type="entry name" value="C2H2-TYPE DOMAIN-CONTAINING PROTEIN-RELATED"/>
    <property type="match status" value="1"/>
</dbReference>
<sequence>MTISECAGSVLDLFQQCLTLSASLHPREAALVEDQLTRFSLWASSIGVFAPGRASMDHRLREAPDVHDAVTTLLDSAYDSMQDGKYCYYLSLLFVETSAPAYEELESSLQSVASDITMLYRLSNTIRRASKESQDLKAAKTYCIRDDDGNDAEPLLRELYEHYIRGKFPEITDGLRERLASSMVLRRKRILYKRSRYMKSAIRITNTAPQPTIEPAPTTSQQQDLTVHQLPKKGLKEGPSAQNRVPPSLQEQEPAHSIVQSAAPSATTLAADSYKKVTTPSVVSATKTIALDNHEELDFPPAPLGRVRQRYRPQKKLLWAEYHWNRLEVALNAEWHRCLEAVGEVICPFCLYALPCVSISDDKKWKHHVTGDLDAYVCLFDDCDTPNKLFNHSADWLQHMRGHTLRWRCNSKSHGVLVFLTEEEYLNHMRRAHSSSFTEPQLRMLAERNGRPMGPMFELCPICGTSDATVTRLEDHIAGHLRFLALKSLPAYEDAASDTSSEKGSSATSKTRSTLRDESERHT</sequence>
<dbReference type="EMBL" id="MU857663">
    <property type="protein sequence ID" value="KAK4246938.1"/>
    <property type="molecule type" value="Genomic_DNA"/>
</dbReference>
<dbReference type="SMART" id="SM00355">
    <property type="entry name" value="ZnF_C2H2"/>
    <property type="match status" value="2"/>
</dbReference>
<gene>
    <name evidence="3" type="ORF">C7999DRAFT_14968</name>
</gene>
<dbReference type="InterPro" id="IPR013087">
    <property type="entry name" value="Znf_C2H2_type"/>
</dbReference>
<evidence type="ECO:0000259" key="2">
    <source>
        <dbReference type="SMART" id="SM00355"/>
    </source>
</evidence>
<dbReference type="PANTHER" id="PTHR35391:SF7">
    <property type="entry name" value="C2H2-TYPE DOMAIN-CONTAINING PROTEIN"/>
    <property type="match status" value="1"/>
</dbReference>
<accession>A0AAN7CU62</accession>
<feature type="region of interest" description="Disordered" evidence="1">
    <location>
        <begin position="494"/>
        <end position="523"/>
    </location>
</feature>
<feature type="non-terminal residue" evidence="3">
    <location>
        <position position="523"/>
    </location>
</feature>